<evidence type="ECO:0000313" key="3">
    <source>
        <dbReference type="EMBL" id="AEI78943.1"/>
    </source>
</evidence>
<dbReference type="SUPFAM" id="SSF54106">
    <property type="entry name" value="LysM domain"/>
    <property type="match status" value="1"/>
</dbReference>
<protein>
    <submittedName>
        <fullName evidence="3">Peptidoglycan binding domain containing protein</fullName>
    </submittedName>
</protein>
<dbReference type="PANTHER" id="PTHR34700:SF4">
    <property type="entry name" value="PHAGE-LIKE ELEMENT PBSX PROTEIN XKDP"/>
    <property type="match status" value="1"/>
</dbReference>
<sequence>MQNRGASTKIQGAPQQARSPGSIRPNHRPVRKMRDLTKEHQAASGRRLHAFIPKFACALLSAAGFTAAATLPALAADLTVTPAQQAEAQRTAQQGIPVSELSPNAPSQYTVRMGDTLWGISGRFLRQPWRWPELWGMNRQQIRNPHLIYPGQILYLIQRDGRAWLSTTPGGSGTVRLSPQMRGGAADGAAIQSIAAADIEPFLIRPLVVDQDTLATSARIVAVSESRVILGRDDTGYARGIPADAPQGSDWQAYRPVTPVRDPVTNAVLGYEAEYEGNVRLARGAQGPDAVSTMQVTQARQEMGVGTLLMPQPAREALRYVPHAPDTQFDGRVAKVYGGVEFGGARQVVVLNLGSQAGVEPGHVLALSRAGETVADKTDSNRAIRLPDERYGLAFVFRVFPGVSYALVTDASNVIAVGDRATSPR</sequence>
<gene>
    <name evidence="3" type="ordered locus">CNE_1c36520</name>
</gene>
<dbReference type="AlphaFoldDB" id="G0F0Q7"/>
<dbReference type="Gene3D" id="3.10.350.10">
    <property type="entry name" value="LysM domain"/>
    <property type="match status" value="1"/>
</dbReference>
<evidence type="ECO:0000313" key="4">
    <source>
        <dbReference type="Proteomes" id="UP000006798"/>
    </source>
</evidence>
<name>G0F0Q7_CUPNN</name>
<dbReference type="KEGG" id="cnc:CNE_1c36520"/>
<evidence type="ECO:0000259" key="2">
    <source>
        <dbReference type="PROSITE" id="PS51782"/>
    </source>
</evidence>
<dbReference type="PANTHER" id="PTHR34700">
    <property type="entry name" value="POTASSIUM BINDING PROTEIN KBP"/>
    <property type="match status" value="1"/>
</dbReference>
<dbReference type="CDD" id="cd00118">
    <property type="entry name" value="LysM"/>
    <property type="match status" value="1"/>
</dbReference>
<feature type="domain" description="LysM" evidence="2">
    <location>
        <begin position="107"/>
        <end position="156"/>
    </location>
</feature>
<dbReference type="Pfam" id="PF01476">
    <property type="entry name" value="LysM"/>
    <property type="match status" value="1"/>
</dbReference>
<dbReference type="InterPro" id="IPR018392">
    <property type="entry name" value="LysM"/>
</dbReference>
<dbReference type="HOGENOM" id="CLU_050533_0_0_4"/>
<organism evidence="3 4">
    <name type="scientific">Cupriavidus necator (strain ATCC 43291 / DSM 13513 / CCUG 52238 / LMG 8453 / N-1)</name>
    <name type="common">Ralstonia eutropha</name>
    <dbReference type="NCBI Taxonomy" id="1042878"/>
    <lineage>
        <taxon>Bacteria</taxon>
        <taxon>Pseudomonadati</taxon>
        <taxon>Pseudomonadota</taxon>
        <taxon>Betaproteobacteria</taxon>
        <taxon>Burkholderiales</taxon>
        <taxon>Burkholderiaceae</taxon>
        <taxon>Cupriavidus</taxon>
    </lineage>
</organism>
<dbReference type="InterPro" id="IPR052196">
    <property type="entry name" value="Bact_Kbp"/>
</dbReference>
<reference evidence="3 4" key="1">
    <citation type="journal article" date="2011" name="J. Bacteriol.">
        <title>Complete genome sequence of the type strain Cupriavidus necator N-1.</title>
        <authorList>
            <person name="Poehlein A."/>
            <person name="Kusian B."/>
            <person name="Friedrich B."/>
            <person name="Daniel R."/>
            <person name="Bowien B."/>
        </authorList>
    </citation>
    <scope>NUCLEOTIDE SEQUENCE [LARGE SCALE GENOMIC DNA]</scope>
    <source>
        <strain evidence="4">ATCC 43291 / DSM 13513 / CCUG 52238 / LMG 8453 / N-1</strain>
    </source>
</reference>
<evidence type="ECO:0000256" key="1">
    <source>
        <dbReference type="SAM" id="MobiDB-lite"/>
    </source>
</evidence>
<feature type="compositionally biased region" description="Polar residues" evidence="1">
    <location>
        <begin position="1"/>
        <end position="19"/>
    </location>
</feature>
<feature type="region of interest" description="Disordered" evidence="1">
    <location>
        <begin position="1"/>
        <end position="30"/>
    </location>
</feature>
<dbReference type="Proteomes" id="UP000006798">
    <property type="component" value="Chromosome 1"/>
</dbReference>
<dbReference type="PROSITE" id="PS51782">
    <property type="entry name" value="LYSM"/>
    <property type="match status" value="1"/>
</dbReference>
<dbReference type="InterPro" id="IPR036779">
    <property type="entry name" value="LysM_dom_sf"/>
</dbReference>
<dbReference type="EMBL" id="CP002877">
    <property type="protein sequence ID" value="AEI78943.1"/>
    <property type="molecule type" value="Genomic_DNA"/>
</dbReference>
<accession>G0F0Q7</accession>
<proteinExistence type="predicted"/>